<evidence type="ECO:0000256" key="3">
    <source>
        <dbReference type="ARBA" id="ARBA00022984"/>
    </source>
</evidence>
<gene>
    <name evidence="8" type="ORF">LCGC14_0914270</name>
</gene>
<dbReference type="PROSITE" id="PS51257">
    <property type="entry name" value="PROKAR_LIPOPROTEIN"/>
    <property type="match status" value="1"/>
</dbReference>
<accession>A0A0F9NXE1</accession>
<protein>
    <recommendedName>
        <fullName evidence="9">LppC family lipoprotein</fullName>
    </recommendedName>
</protein>
<evidence type="ECO:0000256" key="1">
    <source>
        <dbReference type="ARBA" id="ARBA00022729"/>
    </source>
</evidence>
<sequence>MTQRFYLSLFIIIALSLSACQPGMSPNAIRPDNTALLAEQSGDFLSASQQYTDLAKTAGEPQKSQFNLRAAIAFWRLNQIEQVRNSLVNVDPKVLNETQQLNVALLQANLALTDSQPQQALAALAPFDLTYTAQAQKQQALKLKIQAYAMTENWLEKANSHILLAPLLADEEKAQNQQLLWSALMSLTPEALDLFNPSIPPAIDSGWFALAYLVKTYGDKPEVFTAALEDWKRNYPNHPADPQLYTDPELYMGGIGLGSSDQLIPTDITDVSDIAILLPETGPYKAAAEAIKRGILAAHFNSKSTARLHFLAVDTDKQTGLSNVLQEYQHAIDLHASLVIGPLDKESVQILANAPNLPIPVLALNRLANDATRQNLFQFGLAPEDEAVAVADYAKKQNYQRAIILAPSNEWGARIADAFKTEWQQNGGTILRQANYNPIQNDYATTLKPLLGLEASEQRYDAVRQRVGNSLEFEPRRRQDVDFIFLIAKPLKARQLVPQLKFHRSGQLPIIATSHVYEGYDNRQQNVDLNKLVIGDIPWVFNDLAQTDPTYVALYNESPDHFAEFVRLYALGADAYNLVPQLNNLSQSPESSFSGATGELSINTTGQVIRIPKWAKFNNGLLELLPVSEPLAIAP</sequence>
<dbReference type="InterPro" id="IPR011990">
    <property type="entry name" value="TPR-like_helical_dom_sf"/>
</dbReference>
<evidence type="ECO:0000256" key="2">
    <source>
        <dbReference type="ARBA" id="ARBA00022960"/>
    </source>
</evidence>
<dbReference type="GO" id="GO:0008360">
    <property type="term" value="P:regulation of cell shape"/>
    <property type="evidence" value="ECO:0007669"/>
    <property type="project" value="UniProtKB-KW"/>
</dbReference>
<reference evidence="8" key="1">
    <citation type="journal article" date="2015" name="Nature">
        <title>Complex archaea that bridge the gap between prokaryotes and eukaryotes.</title>
        <authorList>
            <person name="Spang A."/>
            <person name="Saw J.H."/>
            <person name="Jorgensen S.L."/>
            <person name="Zaremba-Niedzwiedzka K."/>
            <person name="Martijn J."/>
            <person name="Lind A.E."/>
            <person name="van Eijk R."/>
            <person name="Schleper C."/>
            <person name="Guy L."/>
            <person name="Ettema T.J."/>
        </authorList>
    </citation>
    <scope>NUCLEOTIDE SEQUENCE</scope>
</reference>
<keyword evidence="2" id="KW-0133">Cell shape</keyword>
<evidence type="ECO:0000313" key="8">
    <source>
        <dbReference type="EMBL" id="KKN22514.1"/>
    </source>
</evidence>
<dbReference type="GO" id="GO:0009252">
    <property type="term" value="P:peptidoglycan biosynthetic process"/>
    <property type="evidence" value="ECO:0007669"/>
    <property type="project" value="UniProtKB-KW"/>
</dbReference>
<dbReference type="PANTHER" id="PTHR38038">
    <property type="entry name" value="PENICILLIN-BINDING PROTEIN ACTIVATOR LPOA"/>
    <property type="match status" value="1"/>
</dbReference>
<dbReference type="GO" id="GO:0031241">
    <property type="term" value="C:periplasmic side of cell outer membrane"/>
    <property type="evidence" value="ECO:0007669"/>
    <property type="project" value="TreeGrafter"/>
</dbReference>
<evidence type="ECO:0000256" key="4">
    <source>
        <dbReference type="ARBA" id="ARBA00023136"/>
    </source>
</evidence>
<comment type="caution">
    <text evidence="8">The sequence shown here is derived from an EMBL/GenBank/DDBJ whole genome shotgun (WGS) entry which is preliminary data.</text>
</comment>
<dbReference type="InterPro" id="IPR028082">
    <property type="entry name" value="Peripla_BP_I"/>
</dbReference>
<keyword evidence="5" id="KW-0564">Palmitate</keyword>
<dbReference type="InterPro" id="IPR007443">
    <property type="entry name" value="LpoA"/>
</dbReference>
<organism evidence="8">
    <name type="scientific">marine sediment metagenome</name>
    <dbReference type="NCBI Taxonomy" id="412755"/>
    <lineage>
        <taxon>unclassified sequences</taxon>
        <taxon>metagenomes</taxon>
        <taxon>ecological metagenomes</taxon>
    </lineage>
</organism>
<evidence type="ECO:0000256" key="7">
    <source>
        <dbReference type="ARBA" id="ARBA00023288"/>
    </source>
</evidence>
<dbReference type="Gene3D" id="3.40.50.2300">
    <property type="match status" value="2"/>
</dbReference>
<name>A0A0F9NXE1_9ZZZZ</name>
<proteinExistence type="predicted"/>
<keyword evidence="7" id="KW-0449">Lipoprotein</keyword>
<dbReference type="CDD" id="cd06339">
    <property type="entry name" value="PBP1_YraM_LppC_lipoprotein-like"/>
    <property type="match status" value="1"/>
</dbReference>
<dbReference type="Gene3D" id="1.25.40.10">
    <property type="entry name" value="Tetratricopeptide repeat domain"/>
    <property type="match status" value="1"/>
</dbReference>
<keyword evidence="6" id="KW-0998">Cell outer membrane</keyword>
<dbReference type="GO" id="GO:0030234">
    <property type="term" value="F:enzyme regulator activity"/>
    <property type="evidence" value="ECO:0007669"/>
    <property type="project" value="TreeGrafter"/>
</dbReference>
<dbReference type="AlphaFoldDB" id="A0A0F9NXE1"/>
<dbReference type="Gene3D" id="1.25.40.650">
    <property type="match status" value="1"/>
</dbReference>
<keyword evidence="3" id="KW-0573">Peptidoglycan synthesis</keyword>
<dbReference type="PANTHER" id="PTHR38038:SF1">
    <property type="entry name" value="PENICILLIN-BINDING PROTEIN ACTIVATOR LPOA"/>
    <property type="match status" value="1"/>
</dbReference>
<dbReference type="Pfam" id="PF04348">
    <property type="entry name" value="LppC"/>
    <property type="match status" value="1"/>
</dbReference>
<keyword evidence="4" id="KW-0472">Membrane</keyword>
<keyword evidence="1" id="KW-0732">Signal</keyword>
<dbReference type="SUPFAM" id="SSF53822">
    <property type="entry name" value="Periplasmic binding protein-like I"/>
    <property type="match status" value="1"/>
</dbReference>
<evidence type="ECO:0000256" key="6">
    <source>
        <dbReference type="ARBA" id="ARBA00023237"/>
    </source>
</evidence>
<evidence type="ECO:0000256" key="5">
    <source>
        <dbReference type="ARBA" id="ARBA00023139"/>
    </source>
</evidence>
<dbReference type="EMBL" id="LAZR01003054">
    <property type="protein sequence ID" value="KKN22514.1"/>
    <property type="molecule type" value="Genomic_DNA"/>
</dbReference>
<evidence type="ECO:0008006" key="9">
    <source>
        <dbReference type="Google" id="ProtNLM"/>
    </source>
</evidence>